<dbReference type="GO" id="GO:0003964">
    <property type="term" value="F:RNA-directed DNA polymerase activity"/>
    <property type="evidence" value="ECO:0007669"/>
    <property type="project" value="UniProtKB-EC"/>
</dbReference>
<dbReference type="InterPro" id="IPR001584">
    <property type="entry name" value="Integrase_cat-core"/>
</dbReference>
<dbReference type="EC" id="2.7.7.49" evidence="1"/>
<dbReference type="STRING" id="7168.A0A182NX56"/>
<dbReference type="Pfam" id="PF00665">
    <property type="entry name" value="rve"/>
    <property type="match status" value="1"/>
</dbReference>
<dbReference type="Pfam" id="PF17921">
    <property type="entry name" value="Integrase_H2C2"/>
    <property type="match status" value="1"/>
</dbReference>
<dbReference type="InterPro" id="IPR050951">
    <property type="entry name" value="Retrovirus_Pol_polyprotein"/>
</dbReference>
<dbReference type="SUPFAM" id="SSF53098">
    <property type="entry name" value="Ribonuclease H-like"/>
    <property type="match status" value="1"/>
</dbReference>
<evidence type="ECO:0000256" key="1">
    <source>
        <dbReference type="ARBA" id="ARBA00012493"/>
    </source>
</evidence>
<evidence type="ECO:0000259" key="5">
    <source>
        <dbReference type="PROSITE" id="PS50994"/>
    </source>
</evidence>
<dbReference type="PROSITE" id="PS50158">
    <property type="entry name" value="ZF_CCHC"/>
    <property type="match status" value="1"/>
</dbReference>
<keyword evidence="2" id="KW-0479">Metal-binding</keyword>
<evidence type="ECO:0000313" key="6">
    <source>
        <dbReference type="EnsemblMetazoa" id="ADIR014450-PA"/>
    </source>
</evidence>
<dbReference type="Gene3D" id="1.10.340.70">
    <property type="match status" value="1"/>
</dbReference>
<dbReference type="InterPro" id="IPR012337">
    <property type="entry name" value="RNaseH-like_sf"/>
</dbReference>
<dbReference type="PANTHER" id="PTHR37984:SF11">
    <property type="entry name" value="INTEGRASE CATALYTIC DOMAIN-CONTAINING PROTEIN"/>
    <property type="match status" value="1"/>
</dbReference>
<evidence type="ECO:0000259" key="4">
    <source>
        <dbReference type="PROSITE" id="PS50158"/>
    </source>
</evidence>
<feature type="domain" description="Integrase catalytic" evidence="5">
    <location>
        <begin position="495"/>
        <end position="648"/>
    </location>
</feature>
<feature type="compositionally biased region" description="Basic residues" evidence="3">
    <location>
        <begin position="759"/>
        <end position="772"/>
    </location>
</feature>
<dbReference type="GO" id="GO:0003676">
    <property type="term" value="F:nucleic acid binding"/>
    <property type="evidence" value="ECO:0007669"/>
    <property type="project" value="InterPro"/>
</dbReference>
<accession>A0A182NX56</accession>
<evidence type="ECO:0000313" key="7">
    <source>
        <dbReference type="Proteomes" id="UP000075884"/>
    </source>
</evidence>
<dbReference type="InterPro" id="IPR036397">
    <property type="entry name" value="RNaseH_sf"/>
</dbReference>
<organism evidence="6 7">
    <name type="scientific">Anopheles dirus</name>
    <dbReference type="NCBI Taxonomy" id="7168"/>
    <lineage>
        <taxon>Eukaryota</taxon>
        <taxon>Metazoa</taxon>
        <taxon>Ecdysozoa</taxon>
        <taxon>Arthropoda</taxon>
        <taxon>Hexapoda</taxon>
        <taxon>Insecta</taxon>
        <taxon>Pterygota</taxon>
        <taxon>Neoptera</taxon>
        <taxon>Endopterygota</taxon>
        <taxon>Diptera</taxon>
        <taxon>Nematocera</taxon>
        <taxon>Culicoidea</taxon>
        <taxon>Culicidae</taxon>
        <taxon>Anophelinae</taxon>
        <taxon>Anopheles</taxon>
    </lineage>
</organism>
<keyword evidence="2" id="KW-0862">Zinc</keyword>
<feature type="compositionally biased region" description="Basic and acidic residues" evidence="3">
    <location>
        <begin position="738"/>
        <end position="758"/>
    </location>
</feature>
<feature type="region of interest" description="Disordered" evidence="3">
    <location>
        <begin position="728"/>
        <end position="772"/>
    </location>
</feature>
<feature type="region of interest" description="Disordered" evidence="3">
    <location>
        <begin position="255"/>
        <end position="278"/>
    </location>
</feature>
<dbReference type="FunFam" id="1.10.340.70:FF:000003">
    <property type="entry name" value="Protein CBG25708"/>
    <property type="match status" value="1"/>
</dbReference>
<dbReference type="FunFam" id="3.30.420.10:FF:000063">
    <property type="entry name" value="Retrovirus-related Pol polyprotein from transposon 297-like Protein"/>
    <property type="match status" value="1"/>
</dbReference>
<proteinExistence type="predicted"/>
<protein>
    <recommendedName>
        <fullName evidence="1">RNA-directed DNA polymerase</fullName>
        <ecNumber evidence="1">2.7.7.49</ecNumber>
    </recommendedName>
</protein>
<dbReference type="InterPro" id="IPR001878">
    <property type="entry name" value="Znf_CCHC"/>
</dbReference>
<dbReference type="Proteomes" id="UP000075884">
    <property type="component" value="Unassembled WGS sequence"/>
</dbReference>
<keyword evidence="7" id="KW-1185">Reference proteome</keyword>
<evidence type="ECO:0000256" key="2">
    <source>
        <dbReference type="PROSITE-ProRule" id="PRU00047"/>
    </source>
</evidence>
<dbReference type="GO" id="GO:0015074">
    <property type="term" value="P:DNA integration"/>
    <property type="evidence" value="ECO:0007669"/>
    <property type="project" value="InterPro"/>
</dbReference>
<reference evidence="6" key="2">
    <citation type="submission" date="2020-05" db="UniProtKB">
        <authorList>
            <consortium name="EnsemblMetazoa"/>
        </authorList>
    </citation>
    <scope>IDENTIFICATION</scope>
    <source>
        <strain evidence="6">WRAIR2</strain>
    </source>
</reference>
<dbReference type="GO" id="GO:0008270">
    <property type="term" value="F:zinc ion binding"/>
    <property type="evidence" value="ECO:0007669"/>
    <property type="project" value="UniProtKB-KW"/>
</dbReference>
<dbReference type="InterPro" id="IPR041588">
    <property type="entry name" value="Integrase_H2C2"/>
</dbReference>
<feature type="domain" description="CCHC-type" evidence="4">
    <location>
        <begin position="228"/>
        <end position="241"/>
    </location>
</feature>
<sequence length="772" mass="88072">MDKIGNLPPLSLVGVPLADRRIKWTTWRRGFEIWLRAAKVQDSTEKKNLLLAHGSFELQEIFFAIPGADVEGDEEQGIDPYQVAISKLEEYFAPQRHEAHERFLFWSMKPEPEESLEKFLMRAQAHGAKCNFGTSAADSSGIAIVDKMLQFVPGHLRVKLLQEKSLTLDELIRQVNSHETSRIANEQMSVRSNTDNVRVDNVQHLKVSCGFCGRSHGQQPCPARDKTCAKCGKRGHFAVVCYSAPQRPVMRSMPHRQYGTKRPYGEPSNYNSGPAQKRKANQFAQRIHAIEDQDDEPQCELVEMVSSANDQDDLLWAKVGGILIEMQIDSGVHSNIIDDRTWNAMKNNGAEEFDPDSEVYIRNVIEHAAVDVQEVEMASVNDTEIQALKECLEKGTWNYTNEQLKPYHAFRFELGTVGEMVVRGSKLVIPKSLRQRLLELGHEGHPGRTKMQQRLRCTCWWPGMDECIIRMVERCTGCQLVSQPDKPEPMTRRPLPDKPWVDVAIDFLGPLPTGDYLLVIIDYFSRYKEVEILRRITACETAERLERIFVRLGYPRTITLDNGRQFVSTYFDDYCKQRGIVLNKTTPYWPQENGLVERQNRSLLKRLKISQALKSDWRADIGTYLSMYYATPHSTTGKTPSELMFGRNIRTKIPSLQDVSTSSALPPSDYRDRDAQMKEKGKIMEDHRRNAKPSELAVGDKVILKNSIPGNKLTPTFGPSVATVIDKQGSRVTTQDEDSGKMYDRNSSHLKKYNDSHARPKRVTKRPSRYIQ</sequence>
<evidence type="ECO:0000256" key="3">
    <source>
        <dbReference type="SAM" id="MobiDB-lite"/>
    </source>
</evidence>
<reference evidence="7" key="1">
    <citation type="submission" date="2013-03" db="EMBL/GenBank/DDBJ databases">
        <title>The Genome Sequence of Anopheles dirus WRAIR2.</title>
        <authorList>
            <consortium name="The Broad Institute Genomics Platform"/>
            <person name="Neafsey D.E."/>
            <person name="Walton C."/>
            <person name="Walker B."/>
            <person name="Young S.K."/>
            <person name="Zeng Q."/>
            <person name="Gargeya S."/>
            <person name="Fitzgerald M."/>
            <person name="Haas B."/>
            <person name="Abouelleil A."/>
            <person name="Allen A.W."/>
            <person name="Alvarado L."/>
            <person name="Arachchi H.M."/>
            <person name="Berlin A.M."/>
            <person name="Chapman S.B."/>
            <person name="Gainer-Dewar J."/>
            <person name="Goldberg J."/>
            <person name="Griggs A."/>
            <person name="Gujja S."/>
            <person name="Hansen M."/>
            <person name="Howarth C."/>
            <person name="Imamovic A."/>
            <person name="Ireland A."/>
            <person name="Larimer J."/>
            <person name="McCowan C."/>
            <person name="Murphy C."/>
            <person name="Pearson M."/>
            <person name="Poon T.W."/>
            <person name="Priest M."/>
            <person name="Roberts A."/>
            <person name="Saif S."/>
            <person name="Shea T."/>
            <person name="Sisk P."/>
            <person name="Sykes S."/>
            <person name="Wortman J."/>
            <person name="Nusbaum C."/>
            <person name="Birren B."/>
        </authorList>
    </citation>
    <scope>NUCLEOTIDE SEQUENCE [LARGE SCALE GENOMIC DNA]</scope>
    <source>
        <strain evidence="7">WRAIR2</strain>
    </source>
</reference>
<dbReference type="AlphaFoldDB" id="A0A182NX56"/>
<dbReference type="PROSITE" id="PS50994">
    <property type="entry name" value="INTEGRASE"/>
    <property type="match status" value="1"/>
</dbReference>
<dbReference type="PANTHER" id="PTHR37984">
    <property type="entry name" value="PROTEIN CBG26694"/>
    <property type="match status" value="1"/>
</dbReference>
<dbReference type="Gene3D" id="3.30.420.10">
    <property type="entry name" value="Ribonuclease H-like superfamily/Ribonuclease H"/>
    <property type="match status" value="1"/>
</dbReference>
<dbReference type="VEuPathDB" id="VectorBase:ADIR014450"/>
<dbReference type="EnsemblMetazoa" id="ADIR014450-RA">
    <property type="protein sequence ID" value="ADIR014450-PA"/>
    <property type="gene ID" value="ADIR014450"/>
</dbReference>
<name>A0A182NX56_9DIPT</name>
<keyword evidence="2" id="KW-0863">Zinc-finger</keyword>